<proteinExistence type="predicted"/>
<keyword evidence="3" id="KW-0862">Zinc</keyword>
<reference evidence="5 6" key="1">
    <citation type="submission" date="2024-06" db="EMBL/GenBank/DDBJ databases">
        <title>A chromosome-level genome assembly of beet webworm, Loxostege sticticalis.</title>
        <authorList>
            <person name="Zhang Y."/>
        </authorList>
    </citation>
    <scope>NUCLEOTIDE SEQUENCE [LARGE SCALE GENOMIC DNA]</scope>
    <source>
        <strain evidence="5">AQ028</strain>
        <tissue evidence="5">Male pupae</tissue>
    </source>
</reference>
<evidence type="ECO:0000313" key="5">
    <source>
        <dbReference type="EMBL" id="KAL0831909.1"/>
    </source>
</evidence>
<evidence type="ECO:0000256" key="1">
    <source>
        <dbReference type="ARBA" id="ARBA00022723"/>
    </source>
</evidence>
<keyword evidence="2" id="KW-0863">Zinc-finger</keyword>
<evidence type="ECO:0000259" key="4">
    <source>
        <dbReference type="Pfam" id="PF04500"/>
    </source>
</evidence>
<dbReference type="GO" id="GO:0008270">
    <property type="term" value="F:zinc ion binding"/>
    <property type="evidence" value="ECO:0007669"/>
    <property type="project" value="UniProtKB-KW"/>
</dbReference>
<feature type="domain" description="FLYWCH-type" evidence="4">
    <location>
        <begin position="14"/>
        <end position="72"/>
    </location>
</feature>
<dbReference type="AlphaFoldDB" id="A0ABD0T1M4"/>
<evidence type="ECO:0000256" key="3">
    <source>
        <dbReference type="ARBA" id="ARBA00022833"/>
    </source>
</evidence>
<evidence type="ECO:0000256" key="2">
    <source>
        <dbReference type="ARBA" id="ARBA00022771"/>
    </source>
</evidence>
<comment type="caution">
    <text evidence="5">The sequence shown here is derived from an EMBL/GenBank/DDBJ whole genome shotgun (WGS) entry which is preliminary data.</text>
</comment>
<dbReference type="Gene3D" id="2.20.25.240">
    <property type="match status" value="2"/>
</dbReference>
<feature type="domain" description="FLYWCH-type" evidence="4">
    <location>
        <begin position="80"/>
        <end position="139"/>
    </location>
</feature>
<sequence>MATYFLITVGKPVFKKSTQGNPILVVDGYRFCKHRVSGMKTRWICPSSKNYCPAVVFTVNDEIVTSKGVHNHPRNCCTFENSRQGNPMLVFDGYRYTKHHINAVTLKTSWYCCYRYKKCLAAAYTINDDVIRLKNEHNHQKFT</sequence>
<gene>
    <name evidence="5" type="ORF">ABMA28_001428</name>
</gene>
<dbReference type="Proteomes" id="UP001549921">
    <property type="component" value="Unassembled WGS sequence"/>
</dbReference>
<dbReference type="Pfam" id="PF04500">
    <property type="entry name" value="FLYWCH"/>
    <property type="match status" value="2"/>
</dbReference>
<keyword evidence="1" id="KW-0479">Metal-binding</keyword>
<dbReference type="EMBL" id="JBEDNZ010000011">
    <property type="protein sequence ID" value="KAL0831909.1"/>
    <property type="molecule type" value="Genomic_DNA"/>
</dbReference>
<protein>
    <recommendedName>
        <fullName evidence="4">FLYWCH-type domain-containing protein</fullName>
    </recommendedName>
</protein>
<evidence type="ECO:0000313" key="6">
    <source>
        <dbReference type="Proteomes" id="UP001549921"/>
    </source>
</evidence>
<dbReference type="InterPro" id="IPR007588">
    <property type="entry name" value="Znf_FLYWCH"/>
</dbReference>
<name>A0ABD0T1M4_LOXSC</name>
<accession>A0ABD0T1M4</accession>
<organism evidence="5 6">
    <name type="scientific">Loxostege sticticalis</name>
    <name type="common">Beet webworm moth</name>
    <dbReference type="NCBI Taxonomy" id="481309"/>
    <lineage>
        <taxon>Eukaryota</taxon>
        <taxon>Metazoa</taxon>
        <taxon>Ecdysozoa</taxon>
        <taxon>Arthropoda</taxon>
        <taxon>Hexapoda</taxon>
        <taxon>Insecta</taxon>
        <taxon>Pterygota</taxon>
        <taxon>Neoptera</taxon>
        <taxon>Endopterygota</taxon>
        <taxon>Lepidoptera</taxon>
        <taxon>Glossata</taxon>
        <taxon>Ditrysia</taxon>
        <taxon>Pyraloidea</taxon>
        <taxon>Crambidae</taxon>
        <taxon>Pyraustinae</taxon>
        <taxon>Loxostege</taxon>
    </lineage>
</organism>